<dbReference type="InterPro" id="IPR058913">
    <property type="entry name" value="Integrase_dom_put"/>
</dbReference>
<dbReference type="OrthoDB" id="5979451at2759"/>
<organism evidence="2 3">
    <name type="scientific">Paramuricea clavata</name>
    <name type="common">Red gorgonian</name>
    <name type="synonym">Violescent sea-whip</name>
    <dbReference type="NCBI Taxonomy" id="317549"/>
    <lineage>
        <taxon>Eukaryota</taxon>
        <taxon>Metazoa</taxon>
        <taxon>Cnidaria</taxon>
        <taxon>Anthozoa</taxon>
        <taxon>Octocorallia</taxon>
        <taxon>Malacalcyonacea</taxon>
        <taxon>Plexauridae</taxon>
        <taxon>Paramuricea</taxon>
    </lineage>
</organism>
<dbReference type="AlphaFoldDB" id="A0A7D9IDW5"/>
<dbReference type="PANTHER" id="PTHR46791:SF5">
    <property type="entry name" value="CLR5 DOMAIN-CONTAINING PROTEIN-RELATED"/>
    <property type="match status" value="1"/>
</dbReference>
<evidence type="ECO:0000259" key="1">
    <source>
        <dbReference type="Pfam" id="PF24764"/>
    </source>
</evidence>
<dbReference type="EMBL" id="CACRXK020005551">
    <property type="protein sequence ID" value="CAB4006602.1"/>
    <property type="molecule type" value="Genomic_DNA"/>
</dbReference>
<name>A0A7D9IDW5_PARCT</name>
<reference evidence="2" key="1">
    <citation type="submission" date="2020-04" db="EMBL/GenBank/DDBJ databases">
        <authorList>
            <person name="Alioto T."/>
            <person name="Alioto T."/>
            <person name="Gomez Garrido J."/>
        </authorList>
    </citation>
    <scope>NUCLEOTIDE SEQUENCE</scope>
    <source>
        <strain evidence="2">A484AB</strain>
    </source>
</reference>
<dbReference type="Pfam" id="PF24764">
    <property type="entry name" value="rva_4"/>
    <property type="match status" value="1"/>
</dbReference>
<gene>
    <name evidence="2" type="ORF">PACLA_8A003933</name>
</gene>
<evidence type="ECO:0000313" key="3">
    <source>
        <dbReference type="Proteomes" id="UP001152795"/>
    </source>
</evidence>
<accession>A0A7D9IDW5</accession>
<keyword evidence="3" id="KW-1185">Reference proteome</keyword>
<dbReference type="Proteomes" id="UP001152795">
    <property type="component" value="Unassembled WGS sequence"/>
</dbReference>
<sequence length="307" mass="36560">MDQVPPEIPTCEELIQRYFKRGFNYQKILSFLSKYHDIEMSLRTLHTKLRDLGLKRKNINYNIDHVRRRIQQELDGPGCSGGYRAVWHTLKMEAITGQHFLNAVREYGGCPTILRTDNGTENVIMAAMQSYFRCNGDDEYAGEKAHRYGTSPSNQRIEYWWSYLRKNRSNWWINFFKDLVEAGHLSLSNQLQKECLWYCFHQLLQEDLSSVQLHWNSHYIRKSRFDTISGRPDELYFLPECSGGRNYIKSVTDEQFDDMSQYCHEYNEDNLYQEYFGEIFEQLHLGEPTNWRECLDQYNRLCEIAEG</sequence>
<evidence type="ECO:0000313" key="2">
    <source>
        <dbReference type="EMBL" id="CAB4006602.1"/>
    </source>
</evidence>
<dbReference type="PANTHER" id="PTHR46791">
    <property type="entry name" value="EXPRESSED PROTEIN"/>
    <property type="match status" value="1"/>
</dbReference>
<protein>
    <recommendedName>
        <fullName evidence="1">Integrase core domain-containing protein</fullName>
    </recommendedName>
</protein>
<comment type="caution">
    <text evidence="2">The sequence shown here is derived from an EMBL/GenBank/DDBJ whole genome shotgun (WGS) entry which is preliminary data.</text>
</comment>
<feature type="domain" description="Integrase core" evidence="1">
    <location>
        <begin position="98"/>
        <end position="225"/>
    </location>
</feature>
<proteinExistence type="predicted"/>